<keyword evidence="7" id="KW-0539">Nucleus</keyword>
<evidence type="ECO:0000256" key="2">
    <source>
        <dbReference type="ARBA" id="ARBA00022723"/>
    </source>
</evidence>
<dbReference type="PANTHER" id="PTHR24208:SF168">
    <property type="entry name" value="PROTEIN APTEROUS"/>
    <property type="match status" value="1"/>
</dbReference>
<evidence type="ECO:0000256" key="6">
    <source>
        <dbReference type="ARBA" id="ARBA00023155"/>
    </source>
</evidence>
<dbReference type="Gene3D" id="2.10.110.10">
    <property type="entry name" value="Cysteine Rich Protein"/>
    <property type="match status" value="1"/>
</dbReference>
<dbReference type="OrthoDB" id="9990008at2759"/>
<keyword evidence="5" id="KW-0238">DNA-binding</keyword>
<sequence length="166" mass="18474">MDILYDELFGLKRCARCQAAISSSELVMRARELVFHVHCFTCAACSALLTKGDTFGMRDGAVFCRLHYAELPPLSPYPQEPPFPHEYHHPRLTSPLPPQPPVPPEPVKIPNAFFPNGAPAPRQKGQVGRVPERSDRVQRLIQIPAQCGRVQASCVPYATRALTTLF</sequence>
<evidence type="ECO:0000256" key="5">
    <source>
        <dbReference type="ARBA" id="ARBA00023125"/>
    </source>
</evidence>
<name>A0A9P0E500_NEZVI</name>
<organism evidence="11 12">
    <name type="scientific">Nezara viridula</name>
    <name type="common">Southern green stink bug</name>
    <name type="synonym">Cimex viridulus</name>
    <dbReference type="NCBI Taxonomy" id="85310"/>
    <lineage>
        <taxon>Eukaryota</taxon>
        <taxon>Metazoa</taxon>
        <taxon>Ecdysozoa</taxon>
        <taxon>Arthropoda</taxon>
        <taxon>Hexapoda</taxon>
        <taxon>Insecta</taxon>
        <taxon>Pterygota</taxon>
        <taxon>Neoptera</taxon>
        <taxon>Paraneoptera</taxon>
        <taxon>Hemiptera</taxon>
        <taxon>Heteroptera</taxon>
        <taxon>Panheteroptera</taxon>
        <taxon>Pentatomomorpha</taxon>
        <taxon>Pentatomoidea</taxon>
        <taxon>Pentatomidae</taxon>
        <taxon>Pentatominae</taxon>
        <taxon>Nezara</taxon>
    </lineage>
</organism>
<dbReference type="EMBL" id="OV725077">
    <property type="protein sequence ID" value="CAH1390980.1"/>
    <property type="molecule type" value="Genomic_DNA"/>
</dbReference>
<dbReference type="PROSITE" id="PS00478">
    <property type="entry name" value="LIM_DOMAIN_1"/>
    <property type="match status" value="1"/>
</dbReference>
<dbReference type="Pfam" id="PF00412">
    <property type="entry name" value="LIM"/>
    <property type="match status" value="1"/>
</dbReference>
<feature type="region of interest" description="Disordered" evidence="9">
    <location>
        <begin position="77"/>
        <end position="99"/>
    </location>
</feature>
<evidence type="ECO:0000256" key="9">
    <source>
        <dbReference type="SAM" id="MobiDB-lite"/>
    </source>
</evidence>
<dbReference type="PROSITE" id="PS50023">
    <property type="entry name" value="LIM_DOMAIN_2"/>
    <property type="match status" value="1"/>
</dbReference>
<dbReference type="GO" id="GO:0046872">
    <property type="term" value="F:metal ion binding"/>
    <property type="evidence" value="ECO:0007669"/>
    <property type="project" value="UniProtKB-KW"/>
</dbReference>
<keyword evidence="12" id="KW-1185">Reference proteome</keyword>
<keyword evidence="6" id="KW-0371">Homeobox</keyword>
<dbReference type="GO" id="GO:0030182">
    <property type="term" value="P:neuron differentiation"/>
    <property type="evidence" value="ECO:0007669"/>
    <property type="project" value="TreeGrafter"/>
</dbReference>
<evidence type="ECO:0000256" key="1">
    <source>
        <dbReference type="ARBA" id="ARBA00004123"/>
    </source>
</evidence>
<keyword evidence="3 8" id="KW-0862">Zinc</keyword>
<evidence type="ECO:0000256" key="8">
    <source>
        <dbReference type="PROSITE-ProRule" id="PRU00125"/>
    </source>
</evidence>
<dbReference type="SUPFAM" id="SSF57716">
    <property type="entry name" value="Glucocorticoid receptor-like (DNA-binding domain)"/>
    <property type="match status" value="1"/>
</dbReference>
<proteinExistence type="predicted"/>
<dbReference type="CDD" id="cd09377">
    <property type="entry name" value="LIM2_Lhx2_Lhx9"/>
    <property type="match status" value="1"/>
</dbReference>
<dbReference type="InterPro" id="IPR050453">
    <property type="entry name" value="LIM_Homeobox_TF"/>
</dbReference>
<dbReference type="PANTHER" id="PTHR24208">
    <property type="entry name" value="LIM/HOMEOBOX PROTEIN LHX"/>
    <property type="match status" value="1"/>
</dbReference>
<evidence type="ECO:0000313" key="12">
    <source>
        <dbReference type="Proteomes" id="UP001152798"/>
    </source>
</evidence>
<comment type="subcellular location">
    <subcellularLocation>
        <location evidence="1">Nucleus</location>
    </subcellularLocation>
</comment>
<feature type="domain" description="LIM zinc-binding" evidence="10">
    <location>
        <begin position="12"/>
        <end position="74"/>
    </location>
</feature>
<feature type="compositionally biased region" description="Low complexity" evidence="9">
    <location>
        <begin position="112"/>
        <end position="121"/>
    </location>
</feature>
<dbReference type="GO" id="GO:0000981">
    <property type="term" value="F:DNA-binding transcription factor activity, RNA polymerase II-specific"/>
    <property type="evidence" value="ECO:0007669"/>
    <property type="project" value="TreeGrafter"/>
</dbReference>
<dbReference type="GO" id="GO:0000977">
    <property type="term" value="F:RNA polymerase II transcription regulatory region sequence-specific DNA binding"/>
    <property type="evidence" value="ECO:0007669"/>
    <property type="project" value="TreeGrafter"/>
</dbReference>
<evidence type="ECO:0000256" key="7">
    <source>
        <dbReference type="ARBA" id="ARBA00023242"/>
    </source>
</evidence>
<keyword evidence="2 8" id="KW-0479">Metal-binding</keyword>
<dbReference type="SMART" id="SM00132">
    <property type="entry name" value="LIM"/>
    <property type="match status" value="1"/>
</dbReference>
<dbReference type="InterPro" id="IPR001781">
    <property type="entry name" value="Znf_LIM"/>
</dbReference>
<evidence type="ECO:0000256" key="4">
    <source>
        <dbReference type="ARBA" id="ARBA00023038"/>
    </source>
</evidence>
<dbReference type="FunFam" id="2.10.110.10:FF:000177">
    <property type="entry name" value="LIM homeobox 9"/>
    <property type="match status" value="1"/>
</dbReference>
<accession>A0A9P0E500</accession>
<dbReference type="AlphaFoldDB" id="A0A9P0E500"/>
<protein>
    <recommendedName>
        <fullName evidence="10">LIM zinc-binding domain-containing protein</fullName>
    </recommendedName>
</protein>
<evidence type="ECO:0000313" key="11">
    <source>
        <dbReference type="EMBL" id="CAH1390980.1"/>
    </source>
</evidence>
<evidence type="ECO:0000259" key="10">
    <source>
        <dbReference type="PROSITE" id="PS50023"/>
    </source>
</evidence>
<gene>
    <name evidence="11" type="ORF">NEZAVI_LOCUS2084</name>
</gene>
<feature type="region of interest" description="Disordered" evidence="9">
    <location>
        <begin position="112"/>
        <end position="133"/>
    </location>
</feature>
<keyword evidence="4 8" id="KW-0440">LIM domain</keyword>
<evidence type="ECO:0000256" key="3">
    <source>
        <dbReference type="ARBA" id="ARBA00022833"/>
    </source>
</evidence>
<dbReference type="Proteomes" id="UP001152798">
    <property type="component" value="Chromosome 1"/>
</dbReference>
<reference evidence="11" key="1">
    <citation type="submission" date="2022-01" db="EMBL/GenBank/DDBJ databases">
        <authorList>
            <person name="King R."/>
        </authorList>
    </citation>
    <scope>NUCLEOTIDE SEQUENCE</scope>
</reference>
<dbReference type="GO" id="GO:0005634">
    <property type="term" value="C:nucleus"/>
    <property type="evidence" value="ECO:0007669"/>
    <property type="project" value="UniProtKB-SubCell"/>
</dbReference>